<evidence type="ECO:0000256" key="2">
    <source>
        <dbReference type="ARBA" id="ARBA00023315"/>
    </source>
</evidence>
<accession>A0ABS4NTD6</accession>
<dbReference type="InterPro" id="IPR016181">
    <property type="entry name" value="Acyl_CoA_acyltransferase"/>
</dbReference>
<comment type="caution">
    <text evidence="4">The sequence shown here is derived from an EMBL/GenBank/DDBJ whole genome shotgun (WGS) entry which is preliminary data.</text>
</comment>
<dbReference type="CDD" id="cd04301">
    <property type="entry name" value="NAT_SF"/>
    <property type="match status" value="1"/>
</dbReference>
<dbReference type="PROSITE" id="PS51186">
    <property type="entry name" value="GNAT"/>
    <property type="match status" value="1"/>
</dbReference>
<protein>
    <submittedName>
        <fullName evidence="4">GNAT superfamily N-acetyltransferase</fullName>
    </submittedName>
</protein>
<dbReference type="InterPro" id="IPR050680">
    <property type="entry name" value="YpeA/RimI_acetyltransf"/>
</dbReference>
<keyword evidence="2" id="KW-0012">Acyltransferase</keyword>
<dbReference type="PANTHER" id="PTHR43420:SF31">
    <property type="entry name" value="ACETYLTRANSFERASE"/>
    <property type="match status" value="1"/>
</dbReference>
<evidence type="ECO:0000313" key="4">
    <source>
        <dbReference type="EMBL" id="MBP2113310.1"/>
    </source>
</evidence>
<dbReference type="EMBL" id="JAGGLV010000011">
    <property type="protein sequence ID" value="MBP2113310.1"/>
    <property type="molecule type" value="Genomic_DNA"/>
</dbReference>
<evidence type="ECO:0000259" key="3">
    <source>
        <dbReference type="PROSITE" id="PS51186"/>
    </source>
</evidence>
<evidence type="ECO:0000313" key="5">
    <source>
        <dbReference type="Proteomes" id="UP000773462"/>
    </source>
</evidence>
<dbReference type="Pfam" id="PF13527">
    <property type="entry name" value="Acetyltransf_9"/>
    <property type="match status" value="1"/>
</dbReference>
<keyword evidence="5" id="KW-1185">Reference proteome</keyword>
<dbReference type="Proteomes" id="UP000773462">
    <property type="component" value="Unassembled WGS sequence"/>
</dbReference>
<proteinExistence type="predicted"/>
<dbReference type="Gene3D" id="3.40.630.30">
    <property type="match status" value="1"/>
</dbReference>
<gene>
    <name evidence="4" type="ORF">J2Z70_003470</name>
</gene>
<dbReference type="PANTHER" id="PTHR43420">
    <property type="entry name" value="ACETYLTRANSFERASE"/>
    <property type="match status" value="1"/>
</dbReference>
<name>A0ABS4NTD6_9BACL</name>
<organism evidence="4 5">
    <name type="scientific">Paenibacillus silagei</name>
    <dbReference type="NCBI Taxonomy" id="1670801"/>
    <lineage>
        <taxon>Bacteria</taxon>
        <taxon>Bacillati</taxon>
        <taxon>Bacillota</taxon>
        <taxon>Bacilli</taxon>
        <taxon>Bacillales</taxon>
        <taxon>Paenibacillaceae</taxon>
        <taxon>Paenibacillus</taxon>
    </lineage>
</organism>
<dbReference type="InterPro" id="IPR000182">
    <property type="entry name" value="GNAT_dom"/>
</dbReference>
<keyword evidence="1" id="KW-0808">Transferase</keyword>
<dbReference type="SUPFAM" id="SSF55729">
    <property type="entry name" value="Acyl-CoA N-acyltransferases (Nat)"/>
    <property type="match status" value="1"/>
</dbReference>
<dbReference type="RefSeq" id="WP_209875246.1">
    <property type="nucleotide sequence ID" value="NZ_JAGGLV010000011.1"/>
</dbReference>
<reference evidence="4 5" key="1">
    <citation type="submission" date="2021-03" db="EMBL/GenBank/DDBJ databases">
        <title>Genomic Encyclopedia of Type Strains, Phase IV (KMG-IV): sequencing the most valuable type-strain genomes for metagenomic binning, comparative biology and taxonomic classification.</title>
        <authorList>
            <person name="Goeker M."/>
        </authorList>
    </citation>
    <scope>NUCLEOTIDE SEQUENCE [LARGE SCALE GENOMIC DNA]</scope>
    <source>
        <strain evidence="4 5">DSM 101953</strain>
    </source>
</reference>
<sequence>MQELKFVRDYKDITPLRNSFFELAKDTFELELERWYEEGCWTDKYVPYSYAEGDRIVANVSVNLIELTINGVKSPAVQIGTVMTHPDYRGRGLSARLMDKVLEEYGQACEFMYLFANESVLEFYPKFGFHPVEEQIFSMACPGGTAGSAAIRKLDLDDPRDLSLVSTLGAQRVPVSERLGVNSAHGLLMFYCLNVFSDQLYYLEDENLIAIYQQENGQLELFDLISTQPVSCRDIALKLADSDTETIVFHFTPDEPGLELSGSRHSEGLFVRTQGGQQYPANVKHPATSIA</sequence>
<feature type="domain" description="N-acetyltransferase" evidence="3">
    <location>
        <begin position="1"/>
        <end position="144"/>
    </location>
</feature>
<evidence type="ECO:0000256" key="1">
    <source>
        <dbReference type="ARBA" id="ARBA00022679"/>
    </source>
</evidence>